<proteinExistence type="predicted"/>
<keyword evidence="1" id="KW-0614">Plasmid</keyword>
<evidence type="ECO:0000313" key="1">
    <source>
        <dbReference type="EMBL" id="ACN92788.1"/>
    </source>
</evidence>
<dbReference type="EMBL" id="CP001531">
    <property type="protein sequence ID" value="ACN92788.1"/>
    <property type="molecule type" value="Genomic_DNA"/>
</dbReference>
<sequence length="184" mass="21226">MKKISLLILLLLLLLDLNASVDRREKKRIKNAIKDNYASAARHLSKEEFSLIKKRLDHYDIKDELGKSVFCAYTPVIKQGLWEVKIKEKGIFLDAVDIIGYLIKNKLIDSEMLAFKQLEAITNLIDGDPDEIFDYLIQLDSDKIDYAEKYGDKARDNFEESYSKNKVSTVKQILKQVLADLPKD</sequence>
<protein>
    <submittedName>
        <fullName evidence="1">Exported protein A</fullName>
    </submittedName>
</protein>
<reference evidence="1 2" key="1">
    <citation type="journal article" date="2011" name="J. Bacteriol.">
        <title>Whole-genome sequences of thirteen isolates of Borrelia burgdorferi.</title>
        <authorList>
            <person name="Schutzer S.E."/>
            <person name="Fraser-Liggett C.M."/>
            <person name="Casjens S.R."/>
            <person name="Qiu W.G."/>
            <person name="Dunn J.J."/>
            <person name="Mongodin E.F."/>
            <person name="Luft B.J."/>
        </authorList>
    </citation>
    <scope>NUCLEOTIDE SEQUENCE [LARGE SCALE GENOMIC DNA]</scope>
    <source>
        <strain evidence="1 2">118a</strain>
        <plasmid evidence="1 2">118a_lp28-6</plasmid>
    </source>
</reference>
<dbReference type="Proteomes" id="UP000006208">
    <property type="component" value="Plasmid 118a_lp28-6"/>
</dbReference>
<name>A0A7U3YB15_BORBG</name>
<dbReference type="RefSeq" id="WP_012672271.1">
    <property type="nucleotide sequence ID" value="NC_012233.1"/>
</dbReference>
<geneLocation type="plasmid" evidence="1 2">
    <name>118a_lp28-6</name>
</geneLocation>
<gene>
    <name evidence="1" type="ORF">BBU118A_Z02</name>
</gene>
<accession>A0A7U3YB15</accession>
<dbReference type="Pfam" id="PF07268">
    <property type="entry name" value="EppA_BapA"/>
    <property type="match status" value="1"/>
</dbReference>
<dbReference type="NCBIfam" id="NF033732">
    <property type="entry name" value="borfam95"/>
    <property type="match status" value="1"/>
</dbReference>
<organism evidence="1 2">
    <name type="scientific">Borreliella burgdorferi 118a</name>
    <dbReference type="NCBI Taxonomy" id="476210"/>
    <lineage>
        <taxon>Bacteria</taxon>
        <taxon>Pseudomonadati</taxon>
        <taxon>Spirochaetota</taxon>
        <taxon>Spirochaetia</taxon>
        <taxon>Spirochaetales</taxon>
        <taxon>Borreliaceae</taxon>
        <taxon>Borreliella</taxon>
    </lineage>
</organism>
<dbReference type="InterPro" id="IPR009894">
    <property type="entry name" value="EppA_BapA"/>
</dbReference>
<dbReference type="AlphaFoldDB" id="A0A7U3YB15"/>
<evidence type="ECO:0000313" key="2">
    <source>
        <dbReference type="Proteomes" id="UP000006208"/>
    </source>
</evidence>